<dbReference type="EMBL" id="KN847981">
    <property type="protein sequence ID" value="KIR47069.1"/>
    <property type="molecule type" value="Genomic_DNA"/>
</dbReference>
<sequence length="46" mass="4851">MPIVSSLPSSVNTPISQPKSILILAPKLALNAHACIHTHAHSPRNS</sequence>
<reference evidence="1" key="1">
    <citation type="submission" date="2015-01" db="EMBL/GenBank/DDBJ databases">
        <title>The Genome Sequence of Cryptococcus gattii CA1280.</title>
        <authorList>
            <consortium name="The Broad Institute Genomics Platform"/>
            <person name="Cuomo C."/>
            <person name="Litvintseva A."/>
            <person name="Chen Y."/>
            <person name="Heitman J."/>
            <person name="Sun S."/>
            <person name="Springer D."/>
            <person name="Dromer F."/>
            <person name="Young S."/>
            <person name="Zeng Q."/>
            <person name="Gargeya S."/>
            <person name="Abouelleil A."/>
            <person name="Alvarado L."/>
            <person name="Chapman S.B."/>
            <person name="Gainer-Dewar J."/>
            <person name="Goldberg J."/>
            <person name="Griggs A."/>
            <person name="Gujja S."/>
            <person name="Hansen M."/>
            <person name="Howarth C."/>
            <person name="Imamovic A."/>
            <person name="Larimer J."/>
            <person name="Murphy C."/>
            <person name="Naylor J."/>
            <person name="Pearson M."/>
            <person name="Priest M."/>
            <person name="Roberts A."/>
            <person name="Saif S."/>
            <person name="Shea T."/>
            <person name="Sykes S."/>
            <person name="Wortman J."/>
            <person name="Nusbaum C."/>
            <person name="Birren B."/>
        </authorList>
    </citation>
    <scope>NUCLEOTIDE SEQUENCE [LARGE SCALE GENOMIC DNA]</scope>
    <source>
        <strain evidence="1">CA1280</strain>
    </source>
</reference>
<proteinExistence type="predicted"/>
<evidence type="ECO:0000313" key="1">
    <source>
        <dbReference type="EMBL" id="KIR47069.1"/>
    </source>
</evidence>
<gene>
    <name evidence="1" type="ORF">I312_03391</name>
</gene>
<protein>
    <submittedName>
        <fullName evidence="1">Uncharacterized protein</fullName>
    </submittedName>
</protein>
<dbReference type="HOGENOM" id="CLU_3191302_0_0_1"/>
<dbReference type="AlphaFoldDB" id="A0A0D0VKW6"/>
<organism evidence="1">
    <name type="scientific">Cryptococcus bacillisporus CA1280</name>
    <dbReference type="NCBI Taxonomy" id="1296109"/>
    <lineage>
        <taxon>Eukaryota</taxon>
        <taxon>Fungi</taxon>
        <taxon>Dikarya</taxon>
        <taxon>Basidiomycota</taxon>
        <taxon>Agaricomycotina</taxon>
        <taxon>Tremellomycetes</taxon>
        <taxon>Tremellales</taxon>
        <taxon>Cryptococcaceae</taxon>
        <taxon>Cryptococcus</taxon>
        <taxon>Cryptococcus gattii species complex</taxon>
    </lineage>
</organism>
<name>A0A0D0VKW6_CRYGA</name>
<accession>A0A0D0VKW6</accession>